<keyword evidence="3" id="KW-0238">DNA-binding</keyword>
<evidence type="ECO:0000313" key="7">
    <source>
        <dbReference type="Proteomes" id="UP001251948"/>
    </source>
</evidence>
<dbReference type="Proteomes" id="UP001251948">
    <property type="component" value="Unassembled WGS sequence"/>
</dbReference>
<dbReference type="Pfam" id="PF00126">
    <property type="entry name" value="HTH_1"/>
    <property type="match status" value="1"/>
</dbReference>
<dbReference type="AlphaFoldDB" id="A0AAJ2JBQ4"/>
<evidence type="ECO:0000256" key="1">
    <source>
        <dbReference type="ARBA" id="ARBA00009437"/>
    </source>
</evidence>
<keyword evidence="2" id="KW-0805">Transcription regulation</keyword>
<evidence type="ECO:0000256" key="2">
    <source>
        <dbReference type="ARBA" id="ARBA00023015"/>
    </source>
</evidence>
<dbReference type="Gene3D" id="1.10.10.10">
    <property type="entry name" value="Winged helix-like DNA-binding domain superfamily/Winged helix DNA-binding domain"/>
    <property type="match status" value="1"/>
</dbReference>
<dbReference type="GO" id="GO:0003677">
    <property type="term" value="F:DNA binding"/>
    <property type="evidence" value="ECO:0007669"/>
    <property type="project" value="UniProtKB-KW"/>
</dbReference>
<organism evidence="6 7">
    <name type="scientific">Stenotrophomonas maltophilia</name>
    <name type="common">Pseudomonas maltophilia</name>
    <name type="synonym">Xanthomonas maltophilia</name>
    <dbReference type="NCBI Taxonomy" id="40324"/>
    <lineage>
        <taxon>Bacteria</taxon>
        <taxon>Pseudomonadati</taxon>
        <taxon>Pseudomonadota</taxon>
        <taxon>Gammaproteobacteria</taxon>
        <taxon>Lysobacterales</taxon>
        <taxon>Lysobacteraceae</taxon>
        <taxon>Stenotrophomonas</taxon>
        <taxon>Stenotrophomonas maltophilia group</taxon>
    </lineage>
</organism>
<dbReference type="PRINTS" id="PR00039">
    <property type="entry name" value="HTHLYSR"/>
</dbReference>
<evidence type="ECO:0000313" key="6">
    <source>
        <dbReference type="EMBL" id="MDT3468334.1"/>
    </source>
</evidence>
<keyword evidence="4" id="KW-0804">Transcription</keyword>
<dbReference type="Pfam" id="PF03466">
    <property type="entry name" value="LysR_substrate"/>
    <property type="match status" value="1"/>
</dbReference>
<dbReference type="PANTHER" id="PTHR30346">
    <property type="entry name" value="TRANSCRIPTIONAL DUAL REGULATOR HCAR-RELATED"/>
    <property type="match status" value="1"/>
</dbReference>
<evidence type="ECO:0000256" key="3">
    <source>
        <dbReference type="ARBA" id="ARBA00023125"/>
    </source>
</evidence>
<comment type="caution">
    <text evidence="6">The sequence shown here is derived from an EMBL/GenBank/DDBJ whole genome shotgun (WGS) entry which is preliminary data.</text>
</comment>
<dbReference type="GO" id="GO:0003700">
    <property type="term" value="F:DNA-binding transcription factor activity"/>
    <property type="evidence" value="ECO:0007669"/>
    <property type="project" value="InterPro"/>
</dbReference>
<dbReference type="InterPro" id="IPR036388">
    <property type="entry name" value="WH-like_DNA-bd_sf"/>
</dbReference>
<proteinExistence type="inferred from homology"/>
<sequence>MRELGPAILDGAPVVSGRSMASKGVDVEMKSLRYFLSVAESLSFNRAAERLHVSQPVVTRTIAQLEHSIGAKLFSRTTRRVALTPAGAMLLKEARSLMAHVECVQRVVRHAVAEESRRLTVGATSIAMQTVTPAFLRRFTELHPDVALEVRELPSQTQFECLLSADIDVGFVLLPGGHPDLNLRPIHQERMRLAIPEHHPHAVSATGGGQIPLSAFANDEFIIPSRAQNSTMYDEILKTCEMAGFRPKLRECEENQTCLGLAKAGLGVVFIPGQNQQPIVDGLSLVDIEDPVPILELAIAWRKQDPSTYLSIFRDLEVGPDRDA</sequence>
<accession>A0AAJ2JBQ4</accession>
<name>A0AAJ2JBQ4_STEMA</name>
<protein>
    <submittedName>
        <fullName evidence="6">LysR family transcriptional regulator</fullName>
    </submittedName>
</protein>
<dbReference type="InterPro" id="IPR036390">
    <property type="entry name" value="WH_DNA-bd_sf"/>
</dbReference>
<dbReference type="SUPFAM" id="SSF53850">
    <property type="entry name" value="Periplasmic binding protein-like II"/>
    <property type="match status" value="1"/>
</dbReference>
<gene>
    <name evidence="6" type="ORF">ROV92_10050</name>
</gene>
<reference evidence="6" key="1">
    <citation type="submission" date="2023-07" db="EMBL/GenBank/DDBJ databases">
        <title>Comparative genomics of clinical Stenotrophomonas maltophilia isolates reveals regions of diversity which correlate with colonization and persistence in vivo.</title>
        <authorList>
            <person name="Mcdaniel M.S."/>
            <person name="Swords W.E."/>
            <person name="Sumpter N.A."/>
            <person name="Lindgren N.R."/>
            <person name="Billiot C.E."/>
        </authorList>
    </citation>
    <scope>NUCLEOTIDE SEQUENCE</scope>
    <source>
        <strain evidence="6">Ism4</strain>
    </source>
</reference>
<dbReference type="CDD" id="cd08414">
    <property type="entry name" value="PBP2_LTTR_aromatics_like"/>
    <property type="match status" value="1"/>
</dbReference>
<evidence type="ECO:0000256" key="4">
    <source>
        <dbReference type="ARBA" id="ARBA00023163"/>
    </source>
</evidence>
<dbReference type="EMBL" id="JAVSKO010000004">
    <property type="protein sequence ID" value="MDT3468334.1"/>
    <property type="molecule type" value="Genomic_DNA"/>
</dbReference>
<dbReference type="SUPFAM" id="SSF46785">
    <property type="entry name" value="Winged helix' DNA-binding domain"/>
    <property type="match status" value="1"/>
</dbReference>
<dbReference type="RefSeq" id="WP_312561941.1">
    <property type="nucleotide sequence ID" value="NZ_JAVSKO010000004.1"/>
</dbReference>
<dbReference type="PANTHER" id="PTHR30346:SF0">
    <property type="entry name" value="HCA OPERON TRANSCRIPTIONAL ACTIVATOR HCAR"/>
    <property type="match status" value="1"/>
</dbReference>
<dbReference type="PROSITE" id="PS50931">
    <property type="entry name" value="HTH_LYSR"/>
    <property type="match status" value="1"/>
</dbReference>
<evidence type="ECO:0000259" key="5">
    <source>
        <dbReference type="PROSITE" id="PS50931"/>
    </source>
</evidence>
<comment type="similarity">
    <text evidence="1">Belongs to the LysR transcriptional regulatory family.</text>
</comment>
<dbReference type="InterPro" id="IPR005119">
    <property type="entry name" value="LysR_subst-bd"/>
</dbReference>
<dbReference type="InterPro" id="IPR000847">
    <property type="entry name" value="LysR_HTH_N"/>
</dbReference>
<dbReference type="FunFam" id="1.10.10.10:FF:000001">
    <property type="entry name" value="LysR family transcriptional regulator"/>
    <property type="match status" value="1"/>
</dbReference>
<dbReference type="GO" id="GO:0032993">
    <property type="term" value="C:protein-DNA complex"/>
    <property type="evidence" value="ECO:0007669"/>
    <property type="project" value="TreeGrafter"/>
</dbReference>
<feature type="domain" description="HTH lysR-type" evidence="5">
    <location>
        <begin position="27"/>
        <end position="84"/>
    </location>
</feature>
<dbReference type="Gene3D" id="3.40.190.10">
    <property type="entry name" value="Periplasmic binding protein-like II"/>
    <property type="match status" value="2"/>
</dbReference>